<comment type="similarity">
    <text evidence="1">Belongs to the glycosyltransferase 2 family.</text>
</comment>
<evidence type="ECO:0000256" key="3">
    <source>
        <dbReference type="ARBA" id="ARBA00022679"/>
    </source>
</evidence>
<dbReference type="Proteomes" id="UP001317705">
    <property type="component" value="Chromosome"/>
</dbReference>
<evidence type="ECO:0000259" key="5">
    <source>
        <dbReference type="Pfam" id="PF00535"/>
    </source>
</evidence>
<dbReference type="RefSeq" id="WP_281999210.1">
    <property type="nucleotide sequence ID" value="NZ_AP027151.1"/>
</dbReference>
<keyword evidence="7" id="KW-1185">Reference proteome</keyword>
<dbReference type="InterPro" id="IPR029044">
    <property type="entry name" value="Nucleotide-diphossugar_trans"/>
</dbReference>
<dbReference type="PANTHER" id="PTHR43630">
    <property type="entry name" value="POLY-BETA-1,6-N-ACETYL-D-GLUCOSAMINE SYNTHASE"/>
    <property type="match status" value="1"/>
</dbReference>
<keyword evidence="2" id="KW-0328">Glycosyltransferase</keyword>
<dbReference type="CDD" id="cd06423">
    <property type="entry name" value="CESA_like"/>
    <property type="match status" value="1"/>
</dbReference>
<evidence type="ECO:0000313" key="6">
    <source>
        <dbReference type="EMBL" id="BDV43094.1"/>
    </source>
</evidence>
<feature type="transmembrane region" description="Helical" evidence="4">
    <location>
        <begin position="432"/>
        <end position="451"/>
    </location>
</feature>
<feature type="transmembrane region" description="Helical" evidence="4">
    <location>
        <begin position="385"/>
        <end position="412"/>
    </location>
</feature>
<evidence type="ECO:0000256" key="4">
    <source>
        <dbReference type="SAM" id="Phobius"/>
    </source>
</evidence>
<keyword evidence="4" id="KW-1133">Transmembrane helix</keyword>
<feature type="domain" description="Glycosyltransferase 2-like" evidence="5">
    <location>
        <begin position="63"/>
        <end position="203"/>
    </location>
</feature>
<accession>A0ABN6VSM3</accession>
<keyword evidence="4" id="KW-0812">Transmembrane</keyword>
<sequence>MLRDAAVVLLFLQPLILLYFLVLNGFYTLFTLVSLRDIRNYLTTVTSQSIDNAINGMFHRPLSILVPAHNEEKTIVSSVKSLLALRYPEYEVIVINDGSADGTLERLIDEFHLVRIDKPISLILAHQPIIAKYLSVDYPQLFVIDKKNGGKADALNAGINAAQYPLFCSIDADSVLENDALIRAARLFVEDREVIATGGIVRVLNGCEVEDGIVKTVRAPGKWLECFQTVEYTKGFLSGRTSWNYFHSLLIISGAFGIFRKDMAVAVGGYRKSVGEDMDLVVRLHCHCREQRIPYKVIFVPDPVCWTQVPSDLRSLLKQRNRWHRGLIDSLWHSRKMFLNPRFGMVGMFGFPYFVFVEAMGPAVELLGYFGFVVLFLLGQVNREFALLFFLLAVLWGTWINLGSILLDNLIYRRYGSLSDILKLCLFGVLEFFGYRQIIVIERLVATIFFWRKGWGKAARKRIDREEADALA</sequence>
<dbReference type="Pfam" id="PF00535">
    <property type="entry name" value="Glycos_transf_2"/>
    <property type="match status" value="1"/>
</dbReference>
<dbReference type="GO" id="GO:0016740">
    <property type="term" value="F:transferase activity"/>
    <property type="evidence" value="ECO:0007669"/>
    <property type="project" value="UniProtKB-KW"/>
</dbReference>
<reference evidence="6 7" key="1">
    <citation type="submission" date="2022-12" db="EMBL/GenBank/DDBJ databases">
        <title>Polyphasic characterization of Geotalea uranireducens NIT-SL11 newly isolated from a complex of sewage sludge and microbially reduced graphene oxide.</title>
        <authorList>
            <person name="Xie L."/>
            <person name="Yoshida N."/>
            <person name="Meng L."/>
        </authorList>
    </citation>
    <scope>NUCLEOTIDE SEQUENCE [LARGE SCALE GENOMIC DNA]</scope>
    <source>
        <strain evidence="6 7">NIT-SL11</strain>
    </source>
</reference>
<feature type="transmembrane region" description="Helical" evidence="4">
    <location>
        <begin position="362"/>
        <end position="378"/>
    </location>
</feature>
<proteinExistence type="inferred from homology"/>
<evidence type="ECO:0000313" key="7">
    <source>
        <dbReference type="Proteomes" id="UP001317705"/>
    </source>
</evidence>
<evidence type="ECO:0000256" key="1">
    <source>
        <dbReference type="ARBA" id="ARBA00006739"/>
    </source>
</evidence>
<dbReference type="PANTHER" id="PTHR43630:SF1">
    <property type="entry name" value="POLY-BETA-1,6-N-ACETYL-D-GLUCOSAMINE SYNTHASE"/>
    <property type="match status" value="1"/>
</dbReference>
<name>A0ABN6VSM3_9BACT</name>
<keyword evidence="3 6" id="KW-0808">Transferase</keyword>
<evidence type="ECO:0000256" key="2">
    <source>
        <dbReference type="ARBA" id="ARBA00022676"/>
    </source>
</evidence>
<feature type="transmembrane region" description="Helical" evidence="4">
    <location>
        <begin position="6"/>
        <end position="30"/>
    </location>
</feature>
<organism evidence="6 7">
    <name type="scientific">Geotalea uraniireducens</name>
    <dbReference type="NCBI Taxonomy" id="351604"/>
    <lineage>
        <taxon>Bacteria</taxon>
        <taxon>Pseudomonadati</taxon>
        <taxon>Thermodesulfobacteriota</taxon>
        <taxon>Desulfuromonadia</taxon>
        <taxon>Geobacterales</taxon>
        <taxon>Geobacteraceae</taxon>
        <taxon>Geotalea</taxon>
    </lineage>
</organism>
<protein>
    <submittedName>
        <fullName evidence="6">Glycosyl transferase</fullName>
    </submittedName>
</protein>
<gene>
    <name evidence="6" type="ORF">GURASL_20170</name>
</gene>
<dbReference type="SUPFAM" id="SSF53448">
    <property type="entry name" value="Nucleotide-diphospho-sugar transferases"/>
    <property type="match status" value="1"/>
</dbReference>
<dbReference type="InterPro" id="IPR001173">
    <property type="entry name" value="Glyco_trans_2-like"/>
</dbReference>
<dbReference type="Gene3D" id="3.90.550.10">
    <property type="entry name" value="Spore Coat Polysaccharide Biosynthesis Protein SpsA, Chain A"/>
    <property type="match status" value="1"/>
</dbReference>
<dbReference type="EMBL" id="AP027151">
    <property type="protein sequence ID" value="BDV43094.1"/>
    <property type="molecule type" value="Genomic_DNA"/>
</dbReference>
<keyword evidence="4" id="KW-0472">Membrane</keyword>